<dbReference type="EMBL" id="JAGSOG010000108">
    <property type="protein sequence ID" value="MBR7835754.1"/>
    <property type="molecule type" value="Genomic_DNA"/>
</dbReference>
<protein>
    <submittedName>
        <fullName evidence="1">Uncharacterized protein</fullName>
    </submittedName>
</protein>
<sequence>MTNQVPTEPNSWAPVEVGDCRTTYDNLPAIPSISDPSGFVISHVVSELPGPQYDSCSDPSAPLVKTCSTPSAGVMSEAMPVTGVPMSATCHVVRLFPLPQ</sequence>
<reference evidence="1" key="1">
    <citation type="submission" date="2021-04" db="EMBL/GenBank/DDBJ databases">
        <title>Genome based classification of Actinospica acidithermotolerans sp. nov., an actinobacterium isolated from an Indonesian hot spring.</title>
        <authorList>
            <person name="Kusuma A.B."/>
            <person name="Putra K.E."/>
            <person name="Nafisah S."/>
            <person name="Loh J."/>
            <person name="Nouioui I."/>
            <person name="Goodfellow M."/>
        </authorList>
    </citation>
    <scope>NUCLEOTIDE SEQUENCE</scope>
    <source>
        <strain evidence="1">CSCA 57</strain>
    </source>
</reference>
<dbReference type="AlphaFoldDB" id="A0A941IQ21"/>
<dbReference type="Proteomes" id="UP000675781">
    <property type="component" value="Unassembled WGS sequence"/>
</dbReference>
<accession>A0A941IQ21</accession>
<evidence type="ECO:0000313" key="2">
    <source>
        <dbReference type="Proteomes" id="UP000675781"/>
    </source>
</evidence>
<name>A0A941IQ21_9ACTN</name>
<evidence type="ECO:0000313" key="1">
    <source>
        <dbReference type="EMBL" id="MBR7835754.1"/>
    </source>
</evidence>
<gene>
    <name evidence="1" type="ORF">KDL01_20950</name>
</gene>
<keyword evidence="2" id="KW-1185">Reference proteome</keyword>
<comment type="caution">
    <text evidence="1">The sequence shown here is derived from an EMBL/GenBank/DDBJ whole genome shotgun (WGS) entry which is preliminary data.</text>
</comment>
<organism evidence="1 2">
    <name type="scientific">Actinospica durhamensis</name>
    <dbReference type="NCBI Taxonomy" id="1508375"/>
    <lineage>
        <taxon>Bacteria</taxon>
        <taxon>Bacillati</taxon>
        <taxon>Actinomycetota</taxon>
        <taxon>Actinomycetes</taxon>
        <taxon>Catenulisporales</taxon>
        <taxon>Actinospicaceae</taxon>
        <taxon>Actinospica</taxon>
    </lineage>
</organism>
<proteinExistence type="predicted"/>
<dbReference type="RefSeq" id="WP_212530246.1">
    <property type="nucleotide sequence ID" value="NZ_JAGSOG010000108.1"/>
</dbReference>